<dbReference type="Gene3D" id="3.90.1580.10">
    <property type="entry name" value="paralog of FGE (formylglycine-generating enzyme)"/>
    <property type="match status" value="1"/>
</dbReference>
<dbReference type="EMBL" id="CP002691">
    <property type="protein sequence ID" value="AEE52570.1"/>
    <property type="molecule type" value="Genomic_DNA"/>
</dbReference>
<dbReference type="GO" id="GO:0006508">
    <property type="term" value="P:proteolysis"/>
    <property type="evidence" value="ECO:0007669"/>
    <property type="project" value="InterPro"/>
</dbReference>
<dbReference type="STRING" id="760192.Halhy_4736"/>
<gene>
    <name evidence="3" type="ordered locus">Halhy_4736</name>
</gene>
<evidence type="ECO:0000313" key="3">
    <source>
        <dbReference type="EMBL" id="AEE52570.1"/>
    </source>
</evidence>
<dbReference type="GO" id="GO:0004197">
    <property type="term" value="F:cysteine-type endopeptidase activity"/>
    <property type="evidence" value="ECO:0007669"/>
    <property type="project" value="InterPro"/>
</dbReference>
<sequence>MDRDLVRRDQVGKSSTAPRGKNYLLAIAINDYQHCSKLSNAVLDVEAFIEVMTTRYHFETAHITLIKDTQATKRRIEGAFDRLIDLVTPQDNLIVYFSGHGRYHQRRGGFWIPVEAGKGDEHWPDYLSNGLIKDYLSKIKSFHTFLIADSCFSGTLFIDKSKEKFSGDRRDTEPSRWGLTSGKKEIVSDGQPGQHSPFAIALLDVLHKADQPIGVMRICDMVLEKVAANAQQTPMGSPLLVPGHQGGQMVLYFREDEEAIWAAAQAAHTLHAYTAYYEQYPRGKYRKIALEKIDELEEKGDWDKVRKNRLADLLRYLDENPRSPFAPEAQRLADALKAGIPTSRNEPEPATAKPALIVPTPKIEIPVPIIPEHMVLLKGGTFEMGDVMGDKEFGNEKVHTVTVSDFLIAKTELTFEEYDRFCEATRRDKPKDEGWGRGKRPVINVNWFDAVEYCNWCSQQEGLQQVYRINKTEVDADWNANGYRLPTEAEWEYAARAGGKKVRFGNGKDIADPKEINFNGSASSKKSYSVVGAYREKTVPVGSLNSPNALGLHDMSGNVWEWCWDWYTEKYYSNSPAKDPYGPIGGIFRVLRGGSWNYDPILCRTSYRFRIFPGYRVDSIGFRLAKH</sequence>
<evidence type="ECO:0000259" key="2">
    <source>
        <dbReference type="Pfam" id="PF03781"/>
    </source>
</evidence>
<reference evidence="3 4" key="1">
    <citation type="journal article" date="2011" name="Stand. Genomic Sci.">
        <title>Complete genome sequence of Haliscomenobacter hydrossis type strain (O).</title>
        <authorList>
            <consortium name="US DOE Joint Genome Institute (JGI-PGF)"/>
            <person name="Daligault H."/>
            <person name="Lapidus A."/>
            <person name="Zeytun A."/>
            <person name="Nolan M."/>
            <person name="Lucas S."/>
            <person name="Del Rio T.G."/>
            <person name="Tice H."/>
            <person name="Cheng J.F."/>
            <person name="Tapia R."/>
            <person name="Han C."/>
            <person name="Goodwin L."/>
            <person name="Pitluck S."/>
            <person name="Liolios K."/>
            <person name="Pagani I."/>
            <person name="Ivanova N."/>
            <person name="Huntemann M."/>
            <person name="Mavromatis K."/>
            <person name="Mikhailova N."/>
            <person name="Pati A."/>
            <person name="Chen A."/>
            <person name="Palaniappan K."/>
            <person name="Land M."/>
            <person name="Hauser L."/>
            <person name="Brambilla E.M."/>
            <person name="Rohde M."/>
            <person name="Verbarg S."/>
            <person name="Goker M."/>
            <person name="Bristow J."/>
            <person name="Eisen J.A."/>
            <person name="Markowitz V."/>
            <person name="Hugenholtz P."/>
            <person name="Kyrpides N.C."/>
            <person name="Klenk H.P."/>
            <person name="Woyke T."/>
        </authorList>
    </citation>
    <scope>NUCLEOTIDE SEQUENCE [LARGE SCALE GENOMIC DNA]</scope>
    <source>
        <strain evidence="4">ATCC 27775 / DSM 1100 / LMG 10767 / O</strain>
    </source>
</reference>
<dbReference type="InterPro" id="IPR011600">
    <property type="entry name" value="Pept_C14_caspase"/>
</dbReference>
<dbReference type="InterPro" id="IPR005532">
    <property type="entry name" value="SUMF_dom"/>
</dbReference>
<dbReference type="AlphaFoldDB" id="F4KWT7"/>
<dbReference type="InterPro" id="IPR016187">
    <property type="entry name" value="CTDL_fold"/>
</dbReference>
<dbReference type="GO" id="GO:0120147">
    <property type="term" value="F:formylglycine-generating oxidase activity"/>
    <property type="evidence" value="ECO:0007669"/>
    <property type="project" value="TreeGrafter"/>
</dbReference>
<dbReference type="Pfam" id="PF03781">
    <property type="entry name" value="FGE-sulfatase"/>
    <property type="match status" value="1"/>
</dbReference>
<feature type="domain" description="Sulfatase-modifying factor enzyme-like" evidence="2">
    <location>
        <begin position="372"/>
        <end position="626"/>
    </location>
</feature>
<dbReference type="Pfam" id="PF00656">
    <property type="entry name" value="Peptidase_C14"/>
    <property type="match status" value="1"/>
</dbReference>
<dbReference type="InterPro" id="IPR042095">
    <property type="entry name" value="SUMF_sf"/>
</dbReference>
<organism evidence="3 4">
    <name type="scientific">Haliscomenobacter hydrossis (strain ATCC 27775 / DSM 1100 / LMG 10767 / O)</name>
    <dbReference type="NCBI Taxonomy" id="760192"/>
    <lineage>
        <taxon>Bacteria</taxon>
        <taxon>Pseudomonadati</taxon>
        <taxon>Bacteroidota</taxon>
        <taxon>Saprospiria</taxon>
        <taxon>Saprospirales</taxon>
        <taxon>Haliscomenobacteraceae</taxon>
        <taxon>Haliscomenobacter</taxon>
    </lineage>
</organism>
<dbReference type="Proteomes" id="UP000008461">
    <property type="component" value="Chromosome"/>
</dbReference>
<accession>F4KWT7</accession>
<name>F4KWT7_HALH1</name>
<feature type="domain" description="Peptidase C14 caspase" evidence="1">
    <location>
        <begin position="25"/>
        <end position="234"/>
    </location>
</feature>
<dbReference type="SUPFAM" id="SSF56436">
    <property type="entry name" value="C-type lectin-like"/>
    <property type="match status" value="1"/>
</dbReference>
<dbReference type="InterPro" id="IPR051043">
    <property type="entry name" value="Sulfatase_Mod_Factor_Kinase"/>
</dbReference>
<protein>
    <submittedName>
        <fullName evidence="3">Sulphatase-modifying factor protein</fullName>
    </submittedName>
</protein>
<dbReference type="KEGG" id="hhy:Halhy_4736"/>
<dbReference type="Gene3D" id="3.40.50.1460">
    <property type="match status" value="1"/>
</dbReference>
<dbReference type="SUPFAM" id="SSF52129">
    <property type="entry name" value="Caspase-like"/>
    <property type="match status" value="1"/>
</dbReference>
<dbReference type="PANTHER" id="PTHR23150:SF19">
    <property type="entry name" value="FORMYLGLYCINE-GENERATING ENZYME"/>
    <property type="match status" value="1"/>
</dbReference>
<dbReference type="HOGENOM" id="CLU_418431_0_0_10"/>
<proteinExistence type="predicted"/>
<keyword evidence="4" id="KW-1185">Reference proteome</keyword>
<dbReference type="eggNOG" id="COG4249">
    <property type="taxonomic scope" value="Bacteria"/>
</dbReference>
<dbReference type="InterPro" id="IPR029030">
    <property type="entry name" value="Caspase-like_dom_sf"/>
</dbReference>
<dbReference type="PANTHER" id="PTHR23150">
    <property type="entry name" value="SULFATASE MODIFYING FACTOR 1, 2"/>
    <property type="match status" value="1"/>
</dbReference>
<dbReference type="eggNOG" id="COG1262">
    <property type="taxonomic scope" value="Bacteria"/>
</dbReference>
<dbReference type="RefSeq" id="WP_013767108.1">
    <property type="nucleotide sequence ID" value="NC_015510.1"/>
</dbReference>
<evidence type="ECO:0000313" key="4">
    <source>
        <dbReference type="Proteomes" id="UP000008461"/>
    </source>
</evidence>
<evidence type="ECO:0000259" key="1">
    <source>
        <dbReference type="Pfam" id="PF00656"/>
    </source>
</evidence>
<reference key="2">
    <citation type="submission" date="2011-04" db="EMBL/GenBank/DDBJ databases">
        <title>Complete sequence of chromosome of Haliscomenobacter hydrossis DSM 1100.</title>
        <authorList>
            <consortium name="US DOE Joint Genome Institute (JGI-PGF)"/>
            <person name="Lucas S."/>
            <person name="Han J."/>
            <person name="Lapidus A."/>
            <person name="Bruce D."/>
            <person name="Goodwin L."/>
            <person name="Pitluck S."/>
            <person name="Peters L."/>
            <person name="Kyrpides N."/>
            <person name="Mavromatis K."/>
            <person name="Ivanova N."/>
            <person name="Ovchinnikova G."/>
            <person name="Pagani I."/>
            <person name="Daligault H."/>
            <person name="Detter J.C."/>
            <person name="Han C."/>
            <person name="Land M."/>
            <person name="Hauser L."/>
            <person name="Markowitz V."/>
            <person name="Cheng J.-F."/>
            <person name="Hugenholtz P."/>
            <person name="Woyke T."/>
            <person name="Wu D."/>
            <person name="Verbarg S."/>
            <person name="Frueling A."/>
            <person name="Brambilla E."/>
            <person name="Klenk H.-P."/>
            <person name="Eisen J.A."/>
        </authorList>
    </citation>
    <scope>NUCLEOTIDE SEQUENCE</scope>
    <source>
        <strain>DSM 1100</strain>
    </source>
</reference>